<proteinExistence type="inferred from homology"/>
<evidence type="ECO:0000256" key="3">
    <source>
        <dbReference type="SAM" id="MobiDB-lite"/>
    </source>
</evidence>
<dbReference type="SUPFAM" id="SSF50118">
    <property type="entry name" value="Cell growth inhibitor/plasmid maintenance toxic component"/>
    <property type="match status" value="1"/>
</dbReference>
<reference evidence="5 6" key="1">
    <citation type="submission" date="2019-06" db="EMBL/GenBank/DDBJ databases">
        <title>Whole genome shotgun sequence of Cellulomonas uda NBRC 3747.</title>
        <authorList>
            <person name="Hosoyama A."/>
            <person name="Uohara A."/>
            <person name="Ohji S."/>
            <person name="Ichikawa N."/>
        </authorList>
    </citation>
    <scope>NUCLEOTIDE SEQUENCE [LARGE SCALE GENOMIC DNA]</scope>
    <source>
        <strain evidence="5 6">NBRC 3747</strain>
    </source>
</reference>
<dbReference type="EMBL" id="BJLP01000016">
    <property type="protein sequence ID" value="GEA80823.1"/>
    <property type="molecule type" value="Genomic_DNA"/>
</dbReference>
<evidence type="ECO:0000313" key="5">
    <source>
        <dbReference type="EMBL" id="GEA80823.1"/>
    </source>
</evidence>
<keyword evidence="4" id="KW-1133">Transmembrane helix</keyword>
<dbReference type="Proteomes" id="UP000315842">
    <property type="component" value="Unassembled WGS sequence"/>
</dbReference>
<dbReference type="Pfam" id="PF02452">
    <property type="entry name" value="PemK_toxin"/>
    <property type="match status" value="1"/>
</dbReference>
<gene>
    <name evidence="5" type="ORF">CUD01_12670</name>
</gene>
<dbReference type="InterPro" id="IPR003477">
    <property type="entry name" value="PemK-like"/>
</dbReference>
<dbReference type="AlphaFoldDB" id="A0A4Y3KA16"/>
<keyword evidence="4" id="KW-0812">Transmembrane</keyword>
<evidence type="ECO:0008006" key="7">
    <source>
        <dbReference type="Google" id="ProtNLM"/>
    </source>
</evidence>
<feature type="transmembrane region" description="Helical" evidence="4">
    <location>
        <begin position="22"/>
        <end position="42"/>
    </location>
</feature>
<dbReference type="Gene3D" id="2.30.30.110">
    <property type="match status" value="1"/>
</dbReference>
<organism evidence="5 6">
    <name type="scientific">Cellulomonas uda</name>
    <dbReference type="NCBI Taxonomy" id="1714"/>
    <lineage>
        <taxon>Bacteria</taxon>
        <taxon>Bacillati</taxon>
        <taxon>Actinomycetota</taxon>
        <taxon>Actinomycetes</taxon>
        <taxon>Micrococcales</taxon>
        <taxon>Cellulomonadaceae</taxon>
        <taxon>Cellulomonas</taxon>
    </lineage>
</organism>
<accession>A0A4Y3KA16</accession>
<evidence type="ECO:0000256" key="2">
    <source>
        <dbReference type="ARBA" id="ARBA00022649"/>
    </source>
</evidence>
<evidence type="ECO:0000256" key="4">
    <source>
        <dbReference type="SAM" id="Phobius"/>
    </source>
</evidence>
<keyword evidence="2" id="KW-1277">Toxin-antitoxin system</keyword>
<keyword evidence="4" id="KW-0472">Membrane</keyword>
<evidence type="ECO:0000256" key="1">
    <source>
        <dbReference type="ARBA" id="ARBA00007521"/>
    </source>
</evidence>
<feature type="region of interest" description="Disordered" evidence="3">
    <location>
        <begin position="46"/>
        <end position="69"/>
    </location>
</feature>
<keyword evidence="6" id="KW-1185">Reference proteome</keyword>
<name>A0A4Y3KA16_CELUD</name>
<evidence type="ECO:0000313" key="6">
    <source>
        <dbReference type="Proteomes" id="UP000315842"/>
    </source>
</evidence>
<protein>
    <recommendedName>
        <fullName evidence="7">PemK-like, MazF-like toxin of type II toxin-antitoxin system</fullName>
    </recommendedName>
</protein>
<feature type="compositionally biased region" description="Basic residues" evidence="3">
    <location>
        <begin position="46"/>
        <end position="65"/>
    </location>
</feature>
<dbReference type="InterPro" id="IPR011067">
    <property type="entry name" value="Plasmid_toxin/cell-grow_inhib"/>
</dbReference>
<comment type="similarity">
    <text evidence="1">Belongs to the PemK/MazF family.</text>
</comment>
<dbReference type="GO" id="GO:0003677">
    <property type="term" value="F:DNA binding"/>
    <property type="evidence" value="ECO:0007669"/>
    <property type="project" value="InterPro"/>
</dbReference>
<comment type="caution">
    <text evidence="5">The sequence shown here is derived from an EMBL/GenBank/DDBJ whole genome shotgun (WGS) entry which is preliminary data.</text>
</comment>
<sequence>MDAVRDGGDDMVAWLTERAGAAPPWVLGAAALVALLVVAAVARRARRRPGGRPGGRRGGRPRGRGPRPGELWFALVPFEDRSGAKDRPVLVLDVQGGSVVVAQLTSQDKSRRRDHVPAPARLTGMRKDGWLELRTRTVPRGAFRRRAGDLGPAGLVWFERELERAGTAAGGR</sequence>